<protein>
    <recommendedName>
        <fullName evidence="3">Acylneuraminate cytidylyltransferase</fullName>
    </recommendedName>
</protein>
<dbReference type="Proteomes" id="UP000177177">
    <property type="component" value="Unassembled WGS sequence"/>
</dbReference>
<gene>
    <name evidence="1" type="ORF">A3C92_03850</name>
</gene>
<dbReference type="GO" id="GO:0008781">
    <property type="term" value="F:N-acylneuraminate cytidylyltransferase activity"/>
    <property type="evidence" value="ECO:0007669"/>
    <property type="project" value="TreeGrafter"/>
</dbReference>
<dbReference type="Pfam" id="PF02348">
    <property type="entry name" value="CTP_transf_3"/>
    <property type="match status" value="1"/>
</dbReference>
<dbReference type="InterPro" id="IPR003329">
    <property type="entry name" value="Cytidylyl_trans"/>
</dbReference>
<organism evidence="1 2">
    <name type="scientific">Candidatus Sungbacteria bacterium RIFCSPHIGHO2_02_FULL_53_17</name>
    <dbReference type="NCBI Taxonomy" id="1802275"/>
    <lineage>
        <taxon>Bacteria</taxon>
        <taxon>Candidatus Sungiibacteriota</taxon>
    </lineage>
</organism>
<name>A0A1G2KUN5_9BACT</name>
<sequence length="232" mass="24910">MEILGIIPARGGSKSIPMKNLALLAGKPLLAYACSAAAASRRITRVIVSTDDEKIAATARACGADVPFMRPAELAADDTPALPVILHALNHLEKEEQYAPDIVVYLQPTSPLRRAGDIDGAIAALEQSGADSAVSVVEVPHQFGPASVMVMEGGMLKPYETGPHVLRRQDKQKIYARNGPAVLAIKRATLMEKNSLYGDTIVPYIMPPEYSLDIDTPLDLELAEFLLKKRGA</sequence>
<accession>A0A1G2KUN5</accession>
<evidence type="ECO:0000313" key="2">
    <source>
        <dbReference type="Proteomes" id="UP000177177"/>
    </source>
</evidence>
<evidence type="ECO:0000313" key="1">
    <source>
        <dbReference type="EMBL" id="OHA03167.1"/>
    </source>
</evidence>
<dbReference type="InterPro" id="IPR029044">
    <property type="entry name" value="Nucleotide-diphossugar_trans"/>
</dbReference>
<reference evidence="1 2" key="1">
    <citation type="journal article" date="2016" name="Nat. Commun.">
        <title>Thousands of microbial genomes shed light on interconnected biogeochemical processes in an aquifer system.</title>
        <authorList>
            <person name="Anantharaman K."/>
            <person name="Brown C.T."/>
            <person name="Hug L.A."/>
            <person name="Sharon I."/>
            <person name="Castelle C.J."/>
            <person name="Probst A.J."/>
            <person name="Thomas B.C."/>
            <person name="Singh A."/>
            <person name="Wilkins M.J."/>
            <person name="Karaoz U."/>
            <person name="Brodie E.L."/>
            <person name="Williams K.H."/>
            <person name="Hubbard S.S."/>
            <person name="Banfield J.F."/>
        </authorList>
    </citation>
    <scope>NUCLEOTIDE SEQUENCE [LARGE SCALE GENOMIC DNA]</scope>
</reference>
<proteinExistence type="predicted"/>
<dbReference type="InterPro" id="IPR050793">
    <property type="entry name" value="CMP-NeuNAc_synthase"/>
</dbReference>
<dbReference type="Gene3D" id="3.90.550.10">
    <property type="entry name" value="Spore Coat Polysaccharide Biosynthesis Protein SpsA, Chain A"/>
    <property type="match status" value="1"/>
</dbReference>
<dbReference type="AlphaFoldDB" id="A0A1G2KUN5"/>
<dbReference type="PANTHER" id="PTHR21485">
    <property type="entry name" value="HAD SUPERFAMILY MEMBERS CMAS AND KDSC"/>
    <property type="match status" value="1"/>
</dbReference>
<comment type="caution">
    <text evidence="1">The sequence shown here is derived from an EMBL/GenBank/DDBJ whole genome shotgun (WGS) entry which is preliminary data.</text>
</comment>
<dbReference type="PANTHER" id="PTHR21485:SF6">
    <property type="entry name" value="N-ACYLNEURAMINATE CYTIDYLYLTRANSFERASE-RELATED"/>
    <property type="match status" value="1"/>
</dbReference>
<dbReference type="CDD" id="cd02513">
    <property type="entry name" value="CMP-NeuAc_Synthase"/>
    <property type="match status" value="1"/>
</dbReference>
<dbReference type="SUPFAM" id="SSF53448">
    <property type="entry name" value="Nucleotide-diphospho-sugar transferases"/>
    <property type="match status" value="1"/>
</dbReference>
<dbReference type="EMBL" id="MHQN01000023">
    <property type="protein sequence ID" value="OHA03167.1"/>
    <property type="molecule type" value="Genomic_DNA"/>
</dbReference>
<evidence type="ECO:0008006" key="3">
    <source>
        <dbReference type="Google" id="ProtNLM"/>
    </source>
</evidence>